<evidence type="ECO:0000313" key="8">
    <source>
        <dbReference type="EMBL" id="MBE8714877.1"/>
    </source>
</evidence>
<comment type="subcellular location">
    <subcellularLocation>
        <location evidence="1">Cell outer membrane</location>
    </subcellularLocation>
</comment>
<organism evidence="8 9">
    <name type="scientific">Sphingobacterium hungaricum</name>
    <dbReference type="NCBI Taxonomy" id="2082723"/>
    <lineage>
        <taxon>Bacteria</taxon>
        <taxon>Pseudomonadati</taxon>
        <taxon>Bacteroidota</taxon>
        <taxon>Sphingobacteriia</taxon>
        <taxon>Sphingobacteriales</taxon>
        <taxon>Sphingobacteriaceae</taxon>
        <taxon>Sphingobacterium</taxon>
    </lineage>
</organism>
<protein>
    <submittedName>
        <fullName evidence="8">RagB/SusD family nutrient uptake outer membrane protein</fullName>
    </submittedName>
</protein>
<dbReference type="Proteomes" id="UP000616201">
    <property type="component" value="Unassembled WGS sequence"/>
</dbReference>
<gene>
    <name evidence="8" type="ORF">C4F49_14430</name>
</gene>
<keyword evidence="4" id="KW-0472">Membrane</keyword>
<dbReference type="InterPro" id="IPR011990">
    <property type="entry name" value="TPR-like_helical_dom_sf"/>
</dbReference>
<dbReference type="AlphaFoldDB" id="A0A928UY80"/>
<comment type="similarity">
    <text evidence="2">Belongs to the SusD family.</text>
</comment>
<evidence type="ECO:0000256" key="1">
    <source>
        <dbReference type="ARBA" id="ARBA00004442"/>
    </source>
</evidence>
<dbReference type="EMBL" id="PRDK01000009">
    <property type="protein sequence ID" value="MBE8714877.1"/>
    <property type="molecule type" value="Genomic_DNA"/>
</dbReference>
<dbReference type="GO" id="GO:0009279">
    <property type="term" value="C:cell outer membrane"/>
    <property type="evidence" value="ECO:0007669"/>
    <property type="project" value="UniProtKB-SubCell"/>
</dbReference>
<sequence>MKKIYLLPFLLFATASCEKDFLNQTNPNAVAVDTYFKTENDVLLAVNGVYNILRSGSGIGETSALYSEERSDNTGRDDNQSNAGEPFQFNDFSLLAGNTYLKTHWVKMYEGIYRCNALLSNIDKVTFADENTRERYKAETKFIRALLYFHMVRKWGDIPLSTTMLTNKDEVDALAFRQKEDVVYQQIVQDLQDALTSNIPNTQWDYQIGRASKAAIHSLLGQVYLTMGSTLAANKQENYQLAEAQLTLAYGMRTFGKLTEIPYADVFDVAKKTTNKELIFQVQNIQGDQNYHSSIAANNQARGEFINSLRPSTGSGGNVTHDLVYDYEANDARKTFSIKFATDAQVNDWFITKFRDASSAAGENGWGGNDWILIRYADVMLLLAETKMNLGKDAEAIAILDEVRERAGLPSYAVSRTNATYNTNYPTLKEALLHERRVELAFENHRWFDLIRNYTAQELVTYFGTKKQENFGNAKLSNISTKDRYYPIPFDEYKLNPEKMYQNEGY</sequence>
<dbReference type="RefSeq" id="WP_196936735.1">
    <property type="nucleotide sequence ID" value="NZ_MU158698.1"/>
</dbReference>
<reference evidence="8" key="1">
    <citation type="submission" date="2018-02" db="EMBL/GenBank/DDBJ databases">
        <authorList>
            <person name="Vasarhelyi B.M."/>
            <person name="Deshmukh S."/>
            <person name="Balint B."/>
            <person name="Kukolya J."/>
        </authorList>
    </citation>
    <scope>NUCLEOTIDE SEQUENCE</scope>
    <source>
        <strain evidence="8">KB22</strain>
    </source>
</reference>
<dbReference type="InterPro" id="IPR012944">
    <property type="entry name" value="SusD_RagB_dom"/>
</dbReference>
<dbReference type="Pfam" id="PF07980">
    <property type="entry name" value="SusD_RagB"/>
    <property type="match status" value="1"/>
</dbReference>
<evidence type="ECO:0000313" key="9">
    <source>
        <dbReference type="Proteomes" id="UP000616201"/>
    </source>
</evidence>
<dbReference type="Gene3D" id="1.25.40.390">
    <property type="match status" value="1"/>
</dbReference>
<evidence type="ECO:0000259" key="7">
    <source>
        <dbReference type="Pfam" id="PF14322"/>
    </source>
</evidence>
<dbReference type="Pfam" id="PF14322">
    <property type="entry name" value="SusD-like_3"/>
    <property type="match status" value="1"/>
</dbReference>
<dbReference type="InterPro" id="IPR033985">
    <property type="entry name" value="SusD-like_N"/>
</dbReference>
<keyword evidence="9" id="KW-1185">Reference proteome</keyword>
<dbReference type="SUPFAM" id="SSF48452">
    <property type="entry name" value="TPR-like"/>
    <property type="match status" value="1"/>
</dbReference>
<keyword evidence="3" id="KW-0732">Signal</keyword>
<comment type="caution">
    <text evidence="8">The sequence shown here is derived from an EMBL/GenBank/DDBJ whole genome shotgun (WGS) entry which is preliminary data.</text>
</comment>
<evidence type="ECO:0000256" key="2">
    <source>
        <dbReference type="ARBA" id="ARBA00006275"/>
    </source>
</evidence>
<feature type="domain" description="SusD-like N-terminal" evidence="7">
    <location>
        <begin position="20"/>
        <end position="225"/>
    </location>
</feature>
<proteinExistence type="inferred from homology"/>
<evidence type="ECO:0000256" key="5">
    <source>
        <dbReference type="ARBA" id="ARBA00023237"/>
    </source>
</evidence>
<evidence type="ECO:0000256" key="4">
    <source>
        <dbReference type="ARBA" id="ARBA00023136"/>
    </source>
</evidence>
<evidence type="ECO:0000256" key="3">
    <source>
        <dbReference type="ARBA" id="ARBA00022729"/>
    </source>
</evidence>
<dbReference type="PROSITE" id="PS51257">
    <property type="entry name" value="PROKAR_LIPOPROTEIN"/>
    <property type="match status" value="1"/>
</dbReference>
<keyword evidence="5" id="KW-0998">Cell outer membrane</keyword>
<name>A0A928UY80_9SPHI</name>
<feature type="domain" description="RagB/SusD" evidence="6">
    <location>
        <begin position="339"/>
        <end position="506"/>
    </location>
</feature>
<accession>A0A928UY80</accession>
<dbReference type="CDD" id="cd08977">
    <property type="entry name" value="SusD"/>
    <property type="match status" value="1"/>
</dbReference>
<evidence type="ECO:0000259" key="6">
    <source>
        <dbReference type="Pfam" id="PF07980"/>
    </source>
</evidence>